<dbReference type="InterPro" id="IPR000160">
    <property type="entry name" value="GGDEF_dom"/>
</dbReference>
<dbReference type="PROSITE" id="PS50885">
    <property type="entry name" value="HAMP"/>
    <property type="match status" value="1"/>
</dbReference>
<dbReference type="Gene3D" id="6.10.340.10">
    <property type="match status" value="1"/>
</dbReference>
<dbReference type="Proteomes" id="UP001177769">
    <property type="component" value="Chromosome"/>
</dbReference>
<keyword evidence="5" id="KW-0808">Transferase</keyword>
<dbReference type="NCBIfam" id="TIGR00254">
    <property type="entry name" value="GGDEF"/>
    <property type="match status" value="1"/>
</dbReference>
<protein>
    <recommendedName>
        <fullName evidence="1">diguanylate cyclase</fullName>
        <ecNumber evidence="1">2.7.7.65</ecNumber>
    </recommendedName>
</protein>
<dbReference type="Gene3D" id="3.30.70.270">
    <property type="match status" value="1"/>
</dbReference>
<dbReference type="GO" id="GO:0052621">
    <property type="term" value="F:diguanylate cyclase activity"/>
    <property type="evidence" value="ECO:0007669"/>
    <property type="project" value="UniProtKB-EC"/>
</dbReference>
<feature type="domain" description="GGDEF" evidence="4">
    <location>
        <begin position="386"/>
        <end position="518"/>
    </location>
</feature>
<dbReference type="GO" id="GO:0043709">
    <property type="term" value="P:cell adhesion involved in single-species biofilm formation"/>
    <property type="evidence" value="ECO:0007669"/>
    <property type="project" value="TreeGrafter"/>
</dbReference>
<dbReference type="SUPFAM" id="SSF55073">
    <property type="entry name" value="Nucleotide cyclase"/>
    <property type="match status" value="1"/>
</dbReference>
<feature type="domain" description="HAMP" evidence="3">
    <location>
        <begin position="297"/>
        <end position="350"/>
    </location>
</feature>
<dbReference type="PANTHER" id="PTHR45138">
    <property type="entry name" value="REGULATORY COMPONENTS OF SENSORY TRANSDUCTION SYSTEM"/>
    <property type="match status" value="1"/>
</dbReference>
<gene>
    <name evidence="5" type="ORF">PFX98_23160</name>
</gene>
<dbReference type="PROSITE" id="PS50887">
    <property type="entry name" value="GGDEF"/>
    <property type="match status" value="1"/>
</dbReference>
<dbReference type="PANTHER" id="PTHR45138:SF9">
    <property type="entry name" value="DIGUANYLATE CYCLASE DGCM-RELATED"/>
    <property type="match status" value="1"/>
</dbReference>
<dbReference type="InterPro" id="IPR043128">
    <property type="entry name" value="Rev_trsase/Diguanyl_cyclase"/>
</dbReference>
<proteinExistence type="predicted"/>
<dbReference type="CDD" id="cd01949">
    <property type="entry name" value="GGDEF"/>
    <property type="match status" value="1"/>
</dbReference>
<keyword evidence="5" id="KW-0548">Nucleotidyltransferase</keyword>
<dbReference type="EMBL" id="CP116346">
    <property type="protein sequence ID" value="WIT11749.1"/>
    <property type="molecule type" value="Genomic_DNA"/>
</dbReference>
<dbReference type="GO" id="GO:0007165">
    <property type="term" value="P:signal transduction"/>
    <property type="evidence" value="ECO:0007669"/>
    <property type="project" value="InterPro"/>
</dbReference>
<dbReference type="SMART" id="SM00267">
    <property type="entry name" value="GGDEF"/>
    <property type="match status" value="1"/>
</dbReference>
<evidence type="ECO:0000313" key="6">
    <source>
        <dbReference type="Proteomes" id="UP001177769"/>
    </source>
</evidence>
<dbReference type="EC" id="2.7.7.65" evidence="1"/>
<dbReference type="InterPro" id="IPR007892">
    <property type="entry name" value="CHASE4"/>
</dbReference>
<evidence type="ECO:0000313" key="5">
    <source>
        <dbReference type="EMBL" id="WIT11749.1"/>
    </source>
</evidence>
<dbReference type="GO" id="GO:0005886">
    <property type="term" value="C:plasma membrane"/>
    <property type="evidence" value="ECO:0007669"/>
    <property type="project" value="TreeGrafter"/>
</dbReference>
<evidence type="ECO:0000259" key="4">
    <source>
        <dbReference type="PROSITE" id="PS50887"/>
    </source>
</evidence>
<sequence>MGLRLKIIVTLLAILSAMAGLSVWVVREQLLADGLVQERVEAEKDLRRLLLALDAQLVQLDVVLGSWSNYTAMFEHVAQPNAQFRRDELTAASLQAGHIDWFYLLDVEGRTLEQVEVPAPDGARPMQAHAAQLQDGLLAHVGVLARGAQPGCGLTLIGAARALLCFRPLLRSDRSGPARGTVVIGRWLTAAMVDSVQRQTKLRFQLLPAGTAPAGARMGAALEAQFAQGVPTLSLHARELDMDLPVSGIGGQAVALLRMSAARGTLERLQQSQGYLTRGLVLLILLTGIGMMVVVDRLVVRRLSRLEQELRSVVDSNHWAGQLEVTGQDEIGRLAQYANGMIQLVRQQMVELTAQSTTDVLTALPNRRKFDECLARLLAAHQRHGRGGALVLVDVDFFKRYNDSYGHPAGDQALQAVAGCLRAQARRPEDLAARLGGEEFALLLEEVDLAGALAVARQACAAVQALGLAHRASEVLPVLTISCGVALLRAGDSAELLYSRADQALYRAKSAGRNQVAA</sequence>
<name>A0AA95SVW7_9BURK</name>
<accession>A0AA95SVW7</accession>
<dbReference type="InterPro" id="IPR029787">
    <property type="entry name" value="Nucleotide_cyclase"/>
</dbReference>
<comment type="catalytic activity">
    <reaction evidence="2">
        <text>2 GTP = 3',3'-c-di-GMP + 2 diphosphate</text>
        <dbReference type="Rhea" id="RHEA:24898"/>
        <dbReference type="ChEBI" id="CHEBI:33019"/>
        <dbReference type="ChEBI" id="CHEBI:37565"/>
        <dbReference type="ChEBI" id="CHEBI:58805"/>
        <dbReference type="EC" id="2.7.7.65"/>
    </reaction>
</comment>
<dbReference type="AlphaFoldDB" id="A0AA95SVW7"/>
<keyword evidence="6" id="KW-1185">Reference proteome</keyword>
<dbReference type="Pfam" id="PF00990">
    <property type="entry name" value="GGDEF"/>
    <property type="match status" value="1"/>
</dbReference>
<reference evidence="5" key="1">
    <citation type="submission" date="2023-01" db="EMBL/GenBank/DDBJ databases">
        <title>Whole genome sequence of Paucibacter sp. S2-9 isolated from pond sediment.</title>
        <authorList>
            <person name="Jung J.Y."/>
        </authorList>
    </citation>
    <scope>NUCLEOTIDE SEQUENCE</scope>
    <source>
        <strain evidence="5">S2-9</strain>
    </source>
</reference>
<evidence type="ECO:0000256" key="1">
    <source>
        <dbReference type="ARBA" id="ARBA00012528"/>
    </source>
</evidence>
<evidence type="ECO:0000256" key="2">
    <source>
        <dbReference type="ARBA" id="ARBA00034247"/>
    </source>
</evidence>
<organism evidence="5 6">
    <name type="scientific">Paucibacter sediminis</name>
    <dbReference type="NCBI Taxonomy" id="3019553"/>
    <lineage>
        <taxon>Bacteria</taxon>
        <taxon>Pseudomonadati</taxon>
        <taxon>Pseudomonadota</taxon>
        <taxon>Betaproteobacteria</taxon>
        <taxon>Burkholderiales</taxon>
        <taxon>Sphaerotilaceae</taxon>
        <taxon>Roseateles</taxon>
    </lineage>
</organism>
<dbReference type="InterPro" id="IPR050469">
    <property type="entry name" value="Diguanylate_Cyclase"/>
</dbReference>
<dbReference type="InterPro" id="IPR003660">
    <property type="entry name" value="HAMP_dom"/>
</dbReference>
<dbReference type="Pfam" id="PF05228">
    <property type="entry name" value="CHASE4"/>
    <property type="match status" value="1"/>
</dbReference>
<dbReference type="FunFam" id="3.30.70.270:FF:000001">
    <property type="entry name" value="Diguanylate cyclase domain protein"/>
    <property type="match status" value="1"/>
</dbReference>
<evidence type="ECO:0000259" key="3">
    <source>
        <dbReference type="PROSITE" id="PS50885"/>
    </source>
</evidence>
<dbReference type="KEGG" id="pais:PFX98_23160"/>
<dbReference type="GO" id="GO:1902201">
    <property type="term" value="P:negative regulation of bacterial-type flagellum-dependent cell motility"/>
    <property type="evidence" value="ECO:0007669"/>
    <property type="project" value="TreeGrafter"/>
</dbReference>
<dbReference type="RefSeq" id="WP_285232834.1">
    <property type="nucleotide sequence ID" value="NZ_CP116346.1"/>
</dbReference>